<dbReference type="GO" id="GO:0015648">
    <property type="term" value="F:lipid-linked peptidoglycan transporter activity"/>
    <property type="evidence" value="ECO:0007669"/>
    <property type="project" value="TreeGrafter"/>
</dbReference>
<protein>
    <submittedName>
        <fullName evidence="7">Rod shape-determining protein RodA</fullName>
    </submittedName>
</protein>
<dbReference type="InterPro" id="IPR001182">
    <property type="entry name" value="FtsW/RodA"/>
</dbReference>
<evidence type="ECO:0000313" key="7">
    <source>
        <dbReference type="EMBL" id="TCZ75160.1"/>
    </source>
</evidence>
<accession>A0A4R4E8I2</accession>
<keyword evidence="4 6" id="KW-1133">Transmembrane helix</keyword>
<dbReference type="PANTHER" id="PTHR30474">
    <property type="entry name" value="CELL CYCLE PROTEIN"/>
    <property type="match status" value="1"/>
</dbReference>
<evidence type="ECO:0000256" key="6">
    <source>
        <dbReference type="SAM" id="Phobius"/>
    </source>
</evidence>
<feature type="transmembrane region" description="Helical" evidence="6">
    <location>
        <begin position="69"/>
        <end position="87"/>
    </location>
</feature>
<feature type="transmembrane region" description="Helical" evidence="6">
    <location>
        <begin position="316"/>
        <end position="337"/>
    </location>
</feature>
<feature type="transmembrane region" description="Helical" evidence="6">
    <location>
        <begin position="131"/>
        <end position="151"/>
    </location>
</feature>
<keyword evidence="5 6" id="KW-0472">Membrane</keyword>
<name>A0A4R4E8I2_9BACL</name>
<feature type="transmembrane region" description="Helical" evidence="6">
    <location>
        <begin position="12"/>
        <end position="32"/>
    </location>
</feature>
<sequence length="384" mass="42992">MLRKIKQFDPYIVVTLIGFMVMSLLLVYSATIDDITINISIKKSLAVIGVGLAGFIATSFFDYRILLKYWYYIYGVGIASLIGVFFFSKEIKGAKGWFEFGSIQFQPAELMKLILIIVIAALLSKRKGEQLTFVQDVLPIGLIVLVPFLMVMKFPDMGNAAIYLIILIGMYWIGNIKYTHVLIGLVIIGVVAFGGYYLYDSYHDQIVQYLSNHNFAHWVVRLDSFLYPETVNKDWSYQKVNSMTAIGSGGLTGQGYLQGDMVHDRRIPLAYTDAIFAVVGEEFGFRGSAILLLLYFVLIYRMILTAIQSTQLSGSYIIIGIVSMFVLQIFQNVGMLIGLMPITGITLPFISYGGTSLLINMVSMGLVMSVRLHQDKLSAYEQGE</sequence>
<evidence type="ECO:0000313" key="8">
    <source>
        <dbReference type="Proteomes" id="UP000295418"/>
    </source>
</evidence>
<organism evidence="7 8">
    <name type="scientific">Paenibacillus albiflavus</name>
    <dbReference type="NCBI Taxonomy" id="2545760"/>
    <lineage>
        <taxon>Bacteria</taxon>
        <taxon>Bacillati</taxon>
        <taxon>Bacillota</taxon>
        <taxon>Bacilli</taxon>
        <taxon>Bacillales</taxon>
        <taxon>Paenibacillaceae</taxon>
        <taxon>Paenibacillus</taxon>
    </lineage>
</organism>
<dbReference type="RefSeq" id="WP_132419572.1">
    <property type="nucleotide sequence ID" value="NZ_SKFG01000022.1"/>
</dbReference>
<feature type="transmembrane region" description="Helical" evidence="6">
    <location>
        <begin position="107"/>
        <end position="124"/>
    </location>
</feature>
<dbReference type="OrthoDB" id="9812661at2"/>
<evidence type="ECO:0000256" key="3">
    <source>
        <dbReference type="ARBA" id="ARBA00022960"/>
    </source>
</evidence>
<dbReference type="PROSITE" id="PS00428">
    <property type="entry name" value="FTSW_RODA_SPOVE"/>
    <property type="match status" value="1"/>
</dbReference>
<dbReference type="EMBL" id="SKFG01000022">
    <property type="protein sequence ID" value="TCZ75160.1"/>
    <property type="molecule type" value="Genomic_DNA"/>
</dbReference>
<feature type="transmembrane region" description="Helical" evidence="6">
    <location>
        <begin position="349"/>
        <end position="370"/>
    </location>
</feature>
<dbReference type="GO" id="GO:0051301">
    <property type="term" value="P:cell division"/>
    <property type="evidence" value="ECO:0007669"/>
    <property type="project" value="InterPro"/>
</dbReference>
<dbReference type="GO" id="GO:0032153">
    <property type="term" value="C:cell division site"/>
    <property type="evidence" value="ECO:0007669"/>
    <property type="project" value="TreeGrafter"/>
</dbReference>
<feature type="transmembrane region" description="Helical" evidence="6">
    <location>
        <begin position="44"/>
        <end position="62"/>
    </location>
</feature>
<feature type="transmembrane region" description="Helical" evidence="6">
    <location>
        <begin position="157"/>
        <end position="174"/>
    </location>
</feature>
<dbReference type="AlphaFoldDB" id="A0A4R4E8I2"/>
<evidence type="ECO:0000256" key="4">
    <source>
        <dbReference type="ARBA" id="ARBA00022989"/>
    </source>
</evidence>
<keyword evidence="2 6" id="KW-0812">Transmembrane</keyword>
<dbReference type="GO" id="GO:0008360">
    <property type="term" value="P:regulation of cell shape"/>
    <property type="evidence" value="ECO:0007669"/>
    <property type="project" value="UniProtKB-KW"/>
</dbReference>
<dbReference type="Pfam" id="PF01098">
    <property type="entry name" value="FTSW_RODA_SPOVE"/>
    <property type="match status" value="1"/>
</dbReference>
<reference evidence="7 8" key="1">
    <citation type="submission" date="2019-03" db="EMBL/GenBank/DDBJ databases">
        <authorList>
            <person name="Kim M.K.M."/>
        </authorList>
    </citation>
    <scope>NUCLEOTIDE SEQUENCE [LARGE SCALE GENOMIC DNA]</scope>
    <source>
        <strain evidence="7 8">18JY21-1</strain>
    </source>
</reference>
<comment type="subcellular location">
    <subcellularLocation>
        <location evidence="1">Membrane</location>
        <topology evidence="1">Multi-pass membrane protein</topology>
    </subcellularLocation>
</comment>
<keyword evidence="3" id="KW-0133">Cell shape</keyword>
<evidence type="ECO:0000256" key="1">
    <source>
        <dbReference type="ARBA" id="ARBA00004141"/>
    </source>
</evidence>
<comment type="caution">
    <text evidence="7">The sequence shown here is derived from an EMBL/GenBank/DDBJ whole genome shotgun (WGS) entry which is preliminary data.</text>
</comment>
<dbReference type="InterPro" id="IPR018365">
    <property type="entry name" value="Cell_cycle_FtsW-rel_CS"/>
</dbReference>
<keyword evidence="8" id="KW-1185">Reference proteome</keyword>
<dbReference type="GO" id="GO:0005886">
    <property type="term" value="C:plasma membrane"/>
    <property type="evidence" value="ECO:0007669"/>
    <property type="project" value="TreeGrafter"/>
</dbReference>
<feature type="transmembrane region" description="Helical" evidence="6">
    <location>
        <begin position="283"/>
        <end position="304"/>
    </location>
</feature>
<dbReference type="Proteomes" id="UP000295418">
    <property type="component" value="Unassembled WGS sequence"/>
</dbReference>
<evidence type="ECO:0000256" key="5">
    <source>
        <dbReference type="ARBA" id="ARBA00023136"/>
    </source>
</evidence>
<dbReference type="PANTHER" id="PTHR30474:SF1">
    <property type="entry name" value="PEPTIDOGLYCAN GLYCOSYLTRANSFERASE MRDB"/>
    <property type="match status" value="1"/>
</dbReference>
<proteinExistence type="predicted"/>
<feature type="transmembrane region" description="Helical" evidence="6">
    <location>
        <begin position="181"/>
        <end position="199"/>
    </location>
</feature>
<evidence type="ECO:0000256" key="2">
    <source>
        <dbReference type="ARBA" id="ARBA00022692"/>
    </source>
</evidence>
<gene>
    <name evidence="7" type="ORF">E0485_18610</name>
</gene>